<dbReference type="InterPro" id="IPR011250">
    <property type="entry name" value="OMP/PagP_B-barrel"/>
</dbReference>
<name>A0A8J7J2H2_9BACT</name>
<dbReference type="AlphaFoldDB" id="A0A8J7J2H2"/>
<sequence length="192" mass="21109">MKTVLLLAVLSFLMVQPALAQDEKVTLGQRGDNAIALGVNEGTATIGYWHKLSGSDDLGVDFGIQYRDHETFNNQTYQVMPAIKHYLFPEKSFSPYLYGGLIASYGNNDTRETTQQSGSRTESYTAGALGGLGMEWFPIRNLSIGGHVGVRAQYEYNKTTYSSSNFVVPPPNKDEGFTIGTFNSGIRLNLSF</sequence>
<accession>A0A8J7J2H2</accession>
<feature type="chain" id="PRO_5035229868" description="Outer membrane protein beta-barrel domain-containing protein" evidence="1">
    <location>
        <begin position="21"/>
        <end position="192"/>
    </location>
</feature>
<reference evidence="2" key="1">
    <citation type="submission" date="2020-12" db="EMBL/GenBank/DDBJ databases">
        <title>Geomonas sp. Red875, isolated from river sediment.</title>
        <authorList>
            <person name="Xu Z."/>
            <person name="Zhang Z."/>
            <person name="Masuda Y."/>
            <person name="Itoh H."/>
            <person name="Senoo K."/>
        </authorList>
    </citation>
    <scope>NUCLEOTIDE SEQUENCE</scope>
    <source>
        <strain evidence="2">Red875</strain>
    </source>
</reference>
<dbReference type="Gene3D" id="2.40.160.20">
    <property type="match status" value="1"/>
</dbReference>
<dbReference type="Proteomes" id="UP000636888">
    <property type="component" value="Unassembled WGS sequence"/>
</dbReference>
<evidence type="ECO:0008006" key="4">
    <source>
        <dbReference type="Google" id="ProtNLM"/>
    </source>
</evidence>
<dbReference type="EMBL" id="JAEMHM010000007">
    <property type="protein sequence ID" value="MBJ6724948.1"/>
    <property type="molecule type" value="Genomic_DNA"/>
</dbReference>
<gene>
    <name evidence="2" type="ORF">JFN93_09535</name>
</gene>
<comment type="caution">
    <text evidence="2">The sequence shown here is derived from an EMBL/GenBank/DDBJ whole genome shotgun (WGS) entry which is preliminary data.</text>
</comment>
<evidence type="ECO:0000256" key="1">
    <source>
        <dbReference type="SAM" id="SignalP"/>
    </source>
</evidence>
<evidence type="ECO:0000313" key="2">
    <source>
        <dbReference type="EMBL" id="MBJ6724948.1"/>
    </source>
</evidence>
<organism evidence="2 3">
    <name type="scientific">Geomesophilobacter sediminis</name>
    <dbReference type="NCBI Taxonomy" id="2798584"/>
    <lineage>
        <taxon>Bacteria</taxon>
        <taxon>Pseudomonadati</taxon>
        <taxon>Thermodesulfobacteriota</taxon>
        <taxon>Desulfuromonadia</taxon>
        <taxon>Geobacterales</taxon>
        <taxon>Geobacteraceae</taxon>
        <taxon>Geomesophilobacter</taxon>
    </lineage>
</organism>
<evidence type="ECO:0000313" key="3">
    <source>
        <dbReference type="Proteomes" id="UP000636888"/>
    </source>
</evidence>
<feature type="signal peptide" evidence="1">
    <location>
        <begin position="1"/>
        <end position="20"/>
    </location>
</feature>
<keyword evidence="3" id="KW-1185">Reference proteome</keyword>
<proteinExistence type="predicted"/>
<dbReference type="SUPFAM" id="SSF56925">
    <property type="entry name" value="OMPA-like"/>
    <property type="match status" value="1"/>
</dbReference>
<dbReference type="RefSeq" id="WP_199383845.1">
    <property type="nucleotide sequence ID" value="NZ_JAEMHM010000007.1"/>
</dbReference>
<protein>
    <recommendedName>
        <fullName evidence="4">Outer membrane protein beta-barrel domain-containing protein</fullName>
    </recommendedName>
</protein>
<keyword evidence="1" id="KW-0732">Signal</keyword>